<dbReference type="AlphaFoldDB" id="A0A062UDE0"/>
<accession>A0A062UDE0</accession>
<evidence type="ECO:0000313" key="2">
    <source>
        <dbReference type="Proteomes" id="UP000027190"/>
    </source>
</evidence>
<sequence length="124" mass="14032">MSLLTPPDYVPANLVPIWPWIWLQHQVLLAWIRLTYGRGYLYRWGVTPSGRVHLIWIDLESRDRTHVRPQPAHASPQLAAALSGEDPVPAFVQFMSELAQTRATSVRLPRHPSVQAIALPLPDS</sequence>
<dbReference type="STRING" id="1280947.HY30_15300"/>
<reference evidence="1 2" key="1">
    <citation type="journal article" date="2014" name="Antonie Van Leeuwenhoek">
        <title>Hyphomonas beringensis sp. nov. and Hyphomonas chukchiensis sp. nov., isolated from surface seawater of the Bering Sea and Chukchi Sea.</title>
        <authorList>
            <person name="Li C."/>
            <person name="Lai Q."/>
            <person name="Li G."/>
            <person name="Dong C."/>
            <person name="Wang J."/>
            <person name="Liao Y."/>
            <person name="Shao Z."/>
        </authorList>
    </citation>
    <scope>NUCLEOTIDE SEQUENCE [LARGE SCALE GENOMIC DNA]</scope>
    <source>
        <strain evidence="1 2">BH-BN04-4</strain>
    </source>
</reference>
<dbReference type="EMBL" id="AWFG01000017">
    <property type="protein sequence ID" value="KCZ59360.1"/>
    <property type="molecule type" value="Genomic_DNA"/>
</dbReference>
<name>A0A062UDE0_9PROT</name>
<evidence type="ECO:0000313" key="1">
    <source>
        <dbReference type="EMBL" id="KCZ59360.1"/>
    </source>
</evidence>
<organism evidence="1 2">
    <name type="scientific">Hyphomonas chukchiensis</name>
    <dbReference type="NCBI Taxonomy" id="1280947"/>
    <lineage>
        <taxon>Bacteria</taxon>
        <taxon>Pseudomonadati</taxon>
        <taxon>Pseudomonadota</taxon>
        <taxon>Alphaproteobacteria</taxon>
        <taxon>Hyphomonadales</taxon>
        <taxon>Hyphomonadaceae</taxon>
        <taxon>Hyphomonas</taxon>
    </lineage>
</organism>
<proteinExistence type="predicted"/>
<comment type="caution">
    <text evidence="1">The sequence shown here is derived from an EMBL/GenBank/DDBJ whole genome shotgun (WGS) entry which is preliminary data.</text>
</comment>
<gene>
    <name evidence="1" type="ORF">HY30_15300</name>
</gene>
<dbReference type="OrthoDB" id="7621799at2"/>
<protein>
    <submittedName>
        <fullName evidence="1">Uncharacterized protein</fullName>
    </submittedName>
</protein>
<keyword evidence="2" id="KW-1185">Reference proteome</keyword>
<dbReference type="PATRIC" id="fig|1280947.3.peg.1374"/>
<dbReference type="Proteomes" id="UP000027190">
    <property type="component" value="Unassembled WGS sequence"/>
</dbReference>
<dbReference type="RefSeq" id="WP_034738382.1">
    <property type="nucleotide sequence ID" value="NZ_AWFG01000017.1"/>
</dbReference>